<feature type="compositionally biased region" description="Polar residues" evidence="6">
    <location>
        <begin position="869"/>
        <end position="883"/>
    </location>
</feature>
<proteinExistence type="predicted"/>
<evidence type="ECO:0000256" key="4">
    <source>
        <dbReference type="ARBA" id="ARBA00022833"/>
    </source>
</evidence>
<feature type="region of interest" description="Disordered" evidence="6">
    <location>
        <begin position="302"/>
        <end position="342"/>
    </location>
</feature>
<keyword evidence="4" id="KW-0862">Zinc</keyword>
<dbReference type="GO" id="GO:0043565">
    <property type="term" value="F:sequence-specific DNA binding"/>
    <property type="evidence" value="ECO:0007669"/>
    <property type="project" value="TreeGrafter"/>
</dbReference>
<feature type="compositionally biased region" description="Polar residues" evidence="6">
    <location>
        <begin position="312"/>
        <end position="324"/>
    </location>
</feature>
<dbReference type="Proteomes" id="UP000095300">
    <property type="component" value="Unassembled WGS sequence"/>
</dbReference>
<dbReference type="EnsemblMetazoa" id="SCAU010420-RA">
    <property type="protein sequence ID" value="SCAU010420-PA"/>
    <property type="gene ID" value="SCAU010420"/>
</dbReference>
<feature type="region of interest" description="Disordered" evidence="6">
    <location>
        <begin position="1002"/>
        <end position="1023"/>
    </location>
</feature>
<protein>
    <recommendedName>
        <fullName evidence="7">C2H2-type domain-containing protein</fullName>
    </recommendedName>
</protein>
<sequence length="2299" mass="259005">MDNEVTQKLDELTKYVPFIDFLLEIDKEKYIKFIDIKKWIITKKRYPLKDLQKIEQSIITQYKNIILDNRTVPPEVALVFSKEIKHEFINLCDDSDEEDGRSHTSPFPAKSATHNTNSSSRSPADDSDDEVEIISVTQQPKKEPAATSVIKEEEIQFNQALDDTSIGLLQAIDGLGEDNNKIKYPPSPPNSSVNDDEDCDAKCSVLFTRREGRGGDRKTPLVKQNGKNMNCESNIMEEPISLDSSDDEMPQTSNGSRQAEERPPLVVRSGEKETQSKPNISDRFKVEAESKLLFTRLSEAKQREADIPASVSGPSTQDNTNGDSSEAKMDATKTDSTAGNLKDEEPKTAITLSGLLDSKNLDGLTTEELLSSISKLDNKNSHAIIFAAILKFFQSLKSDEQATPAARKCDLENAAQADTTFKPTPAAVSPTPNVRISQNKQTSDSPPPPAPSLWQSEPAAPIFANGCGTYTQPIAPAPPTPAPVPNGHDYRLAVPLPVAPAAAASQRKVNMNDPRIRNLLNKLQNSPLLTPMERQMAANMGQQAFMPPITNSAAPNCIPNQMVMPPNNQCMPNQMAPNNQCMPNHMPPNQRMPASSHFANQMPLNNQHFYPGPMWANRPVFNTAPNNIGLNQCNIKTSTGQSTGMTYGEYKRKKEQERLEKLQREERIRQENERKRLELAKKRQEEEQRRQKAVEDAAKRDSQKQTDEIRSILMSTLEPHATSIATLWKASPTKSSKNAEDCEKVAQPQNKANEKTELTSSSSSGDGGKPNTNLKQGNGKAQAAAKSKQEKTMGRTNRLYKELECTVKGFDQLSDYIPMTIGGRRRSSVHARFVISEQLKSLDDTDISSSQSTNDDNAPSTLLGKRRTSINSRSAMLEQLTSQSEEEAAAPPSTTPGIPKRRRTICEQLPTRPPECDSEDEVLLISSSSSRMRKKQRIADDDVEDLAIDGNPLYKKIIQNQPWVKLTRLSEDEIKSHQIKRRQVARRSNILSVQLIASKTTSIEPENIPPKASAPAAKNPPPPKRLNNDCEMTENNTTFCALCRAKPQDLTNHYVQKHKTESYISRLTWSHLDDLCINTPFAKAISSGKSTVVRYKISCPFCEDELNEPFMNLYNHYSTHTGEYAYQCSECQLAKPYRADIQSHQLHSKKSCRKSQLQILYRYPTNAMVIYLYYCTICNFVQLNEANILKHLREQHGQRQAIPRNVKRCILAAISDGPEEGSGDKSKSPTPLQEIETAAATPSPPPQSPQTPPPSQEVDNILVRNEAGGEDDPFDTATMTQLNKQLGDNHTESPGARSEQSMTVIHAQTPNSDNNSRAANTSLGFGGRHIPILIKDESIEIEEKTAASPLRPSVGGKIQCSYRSVYRDFPNNVKYLGLYKCLGDDCYYSTDSATEFQCHLEDHRGQECITNDYLQCAYCISAWNSPQQLVQHIEEKHQHMIFQCSLCCYRSCEPYNVVLHQKENHYRVLQTCQVYKCPGVDPAMNKTTNISEKIAENVQKLSCIYCSNRSFYNTNILESHIRKDHKIDLQRPLRYSSCIYCPMRDCDENLMRKHVALKHPEEQPYLCSHNNAVVSINEDFLHKLQTYSLNQTVSVIEVEATLDDMAKKKEIPGDIMDQDIKPNPEELLKGQEDIVKTRLRKLTQCTGVAPDSLYHCPELTCGGFFSNYDLWLRHMRVKHLCMECNCPHCKENTTTLPLAKYSSHFEEHLRHTFICFHCPATFRNQQEAMDHAASMHKDLGHMRLEQIRFNISYSYFVIIQKELLVNRTEFMAAVLNVLNERIAEMELNDAKSFQTQWLVKSPYPAWLEEYKIDSCRLPKKKCFCGNNCDFTTTDSELLHKHVRESHKIEGNSFTCNNCDFTIARCLHWDEVIEHIQLHSDSSFFICGACFALFSSRPKISQHTRDQHAARDVPLIKLAWVNSELVFGLAIVFANECLSFSTMRNCFCCEESGMKSDAFVLHLTRYHNFALNYYCEWCNYRIESLQLAEQHYRAKHRVNKLKIRCELASKREVGIVCLNNFQINLDQREEDIYSKISIKEECPDDSVILLEDDDIVLENYAKKKQELEEHSEKPRLKCIAVNNLMEPQTNSLVTGTLRIPPHLKLTTATVQNVRPTVPPTSSSSQHVIIPTVNSPQAAALSHGATVLNANVAPFISISSIAAITQQSVANHHANVPNSNIRQMSTPLQQTPNRNNNPTIRMQIGKPAANSQKRYYIAPSHRNKSANVAPFISISSIAAITQQSVANHHANVPNSNIRQMSTPLQQTPNRNNNPTIRMQIGKPAANSQKRYYIAPSHRNKS</sequence>
<feature type="region of interest" description="Disordered" evidence="6">
    <location>
        <begin position="416"/>
        <end position="457"/>
    </location>
</feature>
<feature type="region of interest" description="Disordered" evidence="6">
    <location>
        <begin position="730"/>
        <end position="795"/>
    </location>
</feature>
<dbReference type="GO" id="GO:0000981">
    <property type="term" value="F:DNA-binding transcription factor activity, RNA polymerase II-specific"/>
    <property type="evidence" value="ECO:0007669"/>
    <property type="project" value="TreeGrafter"/>
</dbReference>
<evidence type="ECO:0000256" key="3">
    <source>
        <dbReference type="ARBA" id="ARBA00022771"/>
    </source>
</evidence>
<dbReference type="PANTHER" id="PTHR24408:SF58">
    <property type="entry name" value="TRANSCRIPTION FACTOR (TFIIIA), PUTATIVE (AFU_ORTHOLOGUE AFUA_1G05150)-RELATED"/>
    <property type="match status" value="1"/>
</dbReference>
<feature type="compositionally biased region" description="Polar residues" evidence="6">
    <location>
        <begin position="758"/>
        <end position="774"/>
    </location>
</feature>
<evidence type="ECO:0000256" key="2">
    <source>
        <dbReference type="ARBA" id="ARBA00022737"/>
    </source>
</evidence>
<dbReference type="GO" id="GO:0008270">
    <property type="term" value="F:zinc ion binding"/>
    <property type="evidence" value="ECO:0007669"/>
    <property type="project" value="UniProtKB-KW"/>
</dbReference>
<feature type="compositionally biased region" description="Polar residues" evidence="6">
    <location>
        <begin position="430"/>
        <end position="444"/>
    </location>
</feature>
<evidence type="ECO:0000259" key="7">
    <source>
        <dbReference type="PROSITE" id="PS50157"/>
    </source>
</evidence>
<dbReference type="Gene3D" id="3.30.160.60">
    <property type="entry name" value="Classic Zinc Finger"/>
    <property type="match status" value="1"/>
</dbReference>
<feature type="domain" description="C2H2-type" evidence="7">
    <location>
        <begin position="1884"/>
        <end position="1912"/>
    </location>
</feature>
<feature type="region of interest" description="Disordered" evidence="6">
    <location>
        <begin position="1215"/>
        <end position="1257"/>
    </location>
</feature>
<accession>A0A1I8PRI3</accession>
<dbReference type="CDD" id="cd22249">
    <property type="entry name" value="UDM1_RNF168_RNF169-like"/>
    <property type="match status" value="1"/>
</dbReference>
<keyword evidence="2" id="KW-0677">Repeat</keyword>
<reference evidence="8" key="1">
    <citation type="submission" date="2020-05" db="UniProtKB">
        <authorList>
            <consortium name="EnsemblMetazoa"/>
        </authorList>
    </citation>
    <scope>IDENTIFICATION</scope>
    <source>
        <strain evidence="8">USDA</strain>
    </source>
</reference>
<evidence type="ECO:0000313" key="8">
    <source>
        <dbReference type="EnsemblMetazoa" id="SCAU010420-PA"/>
    </source>
</evidence>
<dbReference type="PROSITE" id="PS00028">
    <property type="entry name" value="ZINC_FINGER_C2H2_1"/>
    <property type="match status" value="5"/>
</dbReference>
<keyword evidence="1" id="KW-0479">Metal-binding</keyword>
<dbReference type="PANTHER" id="PTHR24408">
    <property type="entry name" value="ZINC FINGER PROTEIN"/>
    <property type="match status" value="1"/>
</dbReference>
<feature type="region of interest" description="Disordered" evidence="6">
    <location>
        <begin position="679"/>
        <end position="707"/>
    </location>
</feature>
<evidence type="ECO:0000256" key="5">
    <source>
        <dbReference type="PROSITE-ProRule" id="PRU00042"/>
    </source>
</evidence>
<dbReference type="SMART" id="SM00355">
    <property type="entry name" value="ZnF_C2H2"/>
    <property type="match status" value="16"/>
</dbReference>
<name>A0A1I8PRI3_STOCA</name>
<dbReference type="VEuPathDB" id="VectorBase:SCAU010420"/>
<feature type="region of interest" description="Disordered" evidence="6">
    <location>
        <begin position="177"/>
        <end position="197"/>
    </location>
</feature>
<evidence type="ECO:0000313" key="9">
    <source>
        <dbReference type="Proteomes" id="UP000095300"/>
    </source>
</evidence>
<feature type="compositionally biased region" description="Polar residues" evidence="6">
    <location>
        <begin position="847"/>
        <end position="860"/>
    </location>
</feature>
<dbReference type="GO" id="GO:0005634">
    <property type="term" value="C:nucleus"/>
    <property type="evidence" value="ECO:0007669"/>
    <property type="project" value="TreeGrafter"/>
</dbReference>
<feature type="compositionally biased region" description="Basic and acidic residues" evidence="6">
    <location>
        <begin position="258"/>
        <end position="283"/>
    </location>
</feature>
<evidence type="ECO:0000256" key="6">
    <source>
        <dbReference type="SAM" id="MobiDB-lite"/>
    </source>
</evidence>
<feature type="compositionally biased region" description="Low complexity" evidence="6">
    <location>
        <begin position="775"/>
        <end position="786"/>
    </location>
</feature>
<keyword evidence="9" id="KW-1185">Reference proteome</keyword>
<dbReference type="PROSITE" id="PS50157">
    <property type="entry name" value="ZINC_FINGER_C2H2_2"/>
    <property type="match status" value="1"/>
</dbReference>
<feature type="region of interest" description="Disordered" evidence="6">
    <location>
        <begin position="844"/>
        <end position="902"/>
    </location>
</feature>
<keyword evidence="3 5" id="KW-0863">Zinc-finger</keyword>
<feature type="region of interest" description="Disordered" evidence="6">
    <location>
        <begin position="95"/>
        <end position="129"/>
    </location>
</feature>
<feature type="region of interest" description="Disordered" evidence="6">
    <location>
        <begin position="211"/>
        <end position="283"/>
    </location>
</feature>
<organism evidence="8 9">
    <name type="scientific">Stomoxys calcitrans</name>
    <name type="common">Stable fly</name>
    <name type="synonym">Conops calcitrans</name>
    <dbReference type="NCBI Taxonomy" id="35570"/>
    <lineage>
        <taxon>Eukaryota</taxon>
        <taxon>Metazoa</taxon>
        <taxon>Ecdysozoa</taxon>
        <taxon>Arthropoda</taxon>
        <taxon>Hexapoda</taxon>
        <taxon>Insecta</taxon>
        <taxon>Pterygota</taxon>
        <taxon>Neoptera</taxon>
        <taxon>Endopterygota</taxon>
        <taxon>Diptera</taxon>
        <taxon>Brachycera</taxon>
        <taxon>Muscomorpha</taxon>
        <taxon>Muscoidea</taxon>
        <taxon>Muscidae</taxon>
        <taxon>Stomoxys</taxon>
    </lineage>
</organism>
<dbReference type="STRING" id="35570.A0A1I8PRI3"/>
<dbReference type="InterPro" id="IPR013087">
    <property type="entry name" value="Znf_C2H2_type"/>
</dbReference>
<evidence type="ECO:0000256" key="1">
    <source>
        <dbReference type="ARBA" id="ARBA00022723"/>
    </source>
</evidence>
<feature type="compositionally biased region" description="Pro residues" evidence="6">
    <location>
        <begin position="1242"/>
        <end position="1255"/>
    </location>
</feature>